<dbReference type="InterPro" id="IPR045324">
    <property type="entry name" value="Small_multidrug_res"/>
</dbReference>
<evidence type="ECO:0000313" key="8">
    <source>
        <dbReference type="EMBL" id="SVD07390.1"/>
    </source>
</evidence>
<evidence type="ECO:0000256" key="5">
    <source>
        <dbReference type="ARBA" id="ARBA00022989"/>
    </source>
</evidence>
<sequence>MSTIVSYLFLVLAVVLGTTSNTFAKSAEGFTLWRPSVITAITIVLCMYALSQVMKSIPVGVTYASFAGLTIIATATFGAFKFNQTPNLYTIIGLGLIIAGVLMVNLMGKTNI</sequence>
<evidence type="ECO:0000256" key="2">
    <source>
        <dbReference type="ARBA" id="ARBA00022448"/>
    </source>
</evidence>
<dbReference type="GO" id="GO:0005886">
    <property type="term" value="C:plasma membrane"/>
    <property type="evidence" value="ECO:0007669"/>
    <property type="project" value="UniProtKB-SubCell"/>
</dbReference>
<dbReference type="EMBL" id="UINC01127940">
    <property type="protein sequence ID" value="SVD07390.1"/>
    <property type="molecule type" value="Genomic_DNA"/>
</dbReference>
<reference evidence="8" key="1">
    <citation type="submission" date="2018-05" db="EMBL/GenBank/DDBJ databases">
        <authorList>
            <person name="Lanie J.A."/>
            <person name="Ng W.-L."/>
            <person name="Kazmierczak K.M."/>
            <person name="Andrzejewski T.M."/>
            <person name="Davidsen T.M."/>
            <person name="Wayne K.J."/>
            <person name="Tettelin H."/>
            <person name="Glass J.I."/>
            <person name="Rusch D."/>
            <person name="Podicherti R."/>
            <person name="Tsui H.-C.T."/>
            <person name="Winkler M.E."/>
        </authorList>
    </citation>
    <scope>NUCLEOTIDE SEQUENCE</scope>
</reference>
<keyword evidence="3" id="KW-1003">Cell membrane</keyword>
<evidence type="ECO:0008006" key="9">
    <source>
        <dbReference type="Google" id="ProtNLM"/>
    </source>
</evidence>
<dbReference type="GO" id="GO:0015297">
    <property type="term" value="F:antiporter activity"/>
    <property type="evidence" value="ECO:0007669"/>
    <property type="project" value="TreeGrafter"/>
</dbReference>
<feature type="transmembrane region" description="Helical" evidence="7">
    <location>
        <begin position="63"/>
        <end position="82"/>
    </location>
</feature>
<organism evidence="8">
    <name type="scientific">marine metagenome</name>
    <dbReference type="NCBI Taxonomy" id="408172"/>
    <lineage>
        <taxon>unclassified sequences</taxon>
        <taxon>metagenomes</taxon>
        <taxon>ecological metagenomes</taxon>
    </lineage>
</organism>
<evidence type="ECO:0000256" key="7">
    <source>
        <dbReference type="SAM" id="Phobius"/>
    </source>
</evidence>
<dbReference type="InterPro" id="IPR037185">
    <property type="entry name" value="EmrE-like"/>
</dbReference>
<keyword evidence="5 7" id="KW-1133">Transmembrane helix</keyword>
<keyword evidence="6 7" id="KW-0472">Membrane</keyword>
<dbReference type="Pfam" id="PF00893">
    <property type="entry name" value="Multi_Drug_Res"/>
    <property type="match status" value="1"/>
</dbReference>
<gene>
    <name evidence="8" type="ORF">METZ01_LOCUS360244</name>
</gene>
<evidence type="ECO:0000256" key="3">
    <source>
        <dbReference type="ARBA" id="ARBA00022475"/>
    </source>
</evidence>
<keyword evidence="2" id="KW-0813">Transport</keyword>
<dbReference type="InterPro" id="IPR000390">
    <property type="entry name" value="Small_drug/metabolite_transptr"/>
</dbReference>
<dbReference type="Gene3D" id="1.10.3730.20">
    <property type="match status" value="1"/>
</dbReference>
<comment type="subcellular location">
    <subcellularLocation>
        <location evidence="1">Cell membrane</location>
        <topology evidence="1">Multi-pass membrane protein</topology>
    </subcellularLocation>
</comment>
<proteinExistence type="predicted"/>
<dbReference type="PANTHER" id="PTHR30561">
    <property type="entry name" value="SMR FAMILY PROTON-DEPENDENT DRUG EFFLUX TRANSPORTER SUGE"/>
    <property type="match status" value="1"/>
</dbReference>
<dbReference type="GO" id="GO:0015220">
    <property type="term" value="F:choline transmembrane transporter activity"/>
    <property type="evidence" value="ECO:0007669"/>
    <property type="project" value="TreeGrafter"/>
</dbReference>
<dbReference type="GO" id="GO:0031460">
    <property type="term" value="P:glycine betaine transport"/>
    <property type="evidence" value="ECO:0007669"/>
    <property type="project" value="TreeGrafter"/>
</dbReference>
<accession>A0A382SBS7</accession>
<keyword evidence="4 7" id="KW-0812">Transmembrane</keyword>
<dbReference type="GO" id="GO:0015199">
    <property type="term" value="F:amino-acid betaine transmembrane transporter activity"/>
    <property type="evidence" value="ECO:0007669"/>
    <property type="project" value="TreeGrafter"/>
</dbReference>
<dbReference type="PANTHER" id="PTHR30561:SF1">
    <property type="entry name" value="MULTIDRUG TRANSPORTER EMRE"/>
    <property type="match status" value="1"/>
</dbReference>
<feature type="transmembrane region" description="Helical" evidence="7">
    <location>
        <begin position="34"/>
        <end position="51"/>
    </location>
</feature>
<evidence type="ECO:0000256" key="4">
    <source>
        <dbReference type="ARBA" id="ARBA00022692"/>
    </source>
</evidence>
<feature type="transmembrane region" description="Helical" evidence="7">
    <location>
        <begin position="88"/>
        <end position="108"/>
    </location>
</feature>
<evidence type="ECO:0000256" key="1">
    <source>
        <dbReference type="ARBA" id="ARBA00004651"/>
    </source>
</evidence>
<protein>
    <recommendedName>
        <fullName evidence="9">EamA domain-containing protein</fullName>
    </recommendedName>
</protein>
<name>A0A382SBS7_9ZZZZ</name>
<dbReference type="SUPFAM" id="SSF103481">
    <property type="entry name" value="Multidrug resistance efflux transporter EmrE"/>
    <property type="match status" value="1"/>
</dbReference>
<evidence type="ECO:0000256" key="6">
    <source>
        <dbReference type="ARBA" id="ARBA00023136"/>
    </source>
</evidence>
<dbReference type="AlphaFoldDB" id="A0A382SBS7"/>